<evidence type="ECO:0000313" key="2">
    <source>
        <dbReference type="Proteomes" id="UP000327118"/>
    </source>
</evidence>
<proteinExistence type="predicted"/>
<protein>
    <submittedName>
        <fullName evidence="1">Uncharacterized protein</fullName>
    </submittedName>
</protein>
<dbReference type="Proteomes" id="UP000327118">
    <property type="component" value="Unassembled WGS sequence"/>
</dbReference>
<dbReference type="AlphaFoldDB" id="A0A5N6Z7R9"/>
<name>A0A5N6Z7R9_9EURO</name>
<keyword evidence="2" id="KW-1185">Reference proteome</keyword>
<organism evidence="1 2">
    <name type="scientific">Aspergillus coremiiformis</name>
    <dbReference type="NCBI Taxonomy" id="138285"/>
    <lineage>
        <taxon>Eukaryota</taxon>
        <taxon>Fungi</taxon>
        <taxon>Dikarya</taxon>
        <taxon>Ascomycota</taxon>
        <taxon>Pezizomycotina</taxon>
        <taxon>Eurotiomycetes</taxon>
        <taxon>Eurotiomycetidae</taxon>
        <taxon>Eurotiales</taxon>
        <taxon>Aspergillaceae</taxon>
        <taxon>Aspergillus</taxon>
        <taxon>Aspergillus subgen. Circumdati</taxon>
    </lineage>
</organism>
<accession>A0A5N6Z7R9</accession>
<sequence length="79" mass="9198">MELLSILPLYPMRILSPVYKDLLISKKLSIVQLSMHTNSRHHPVILNISWLACFFIPNTGSCLPMESYSFRTSWSRKDM</sequence>
<reference evidence="2" key="1">
    <citation type="submission" date="2019-04" db="EMBL/GenBank/DDBJ databases">
        <title>Friends and foes A comparative genomics studyof 23 Aspergillus species from section Flavi.</title>
        <authorList>
            <consortium name="DOE Joint Genome Institute"/>
            <person name="Kjaerbolling I."/>
            <person name="Vesth T."/>
            <person name="Frisvad J.C."/>
            <person name="Nybo J.L."/>
            <person name="Theobald S."/>
            <person name="Kildgaard S."/>
            <person name="Isbrandt T."/>
            <person name="Kuo A."/>
            <person name="Sato A."/>
            <person name="Lyhne E.K."/>
            <person name="Kogle M.E."/>
            <person name="Wiebenga A."/>
            <person name="Kun R.S."/>
            <person name="Lubbers R.J."/>
            <person name="Makela M.R."/>
            <person name="Barry K."/>
            <person name="Chovatia M."/>
            <person name="Clum A."/>
            <person name="Daum C."/>
            <person name="Haridas S."/>
            <person name="He G."/>
            <person name="LaButti K."/>
            <person name="Lipzen A."/>
            <person name="Mondo S."/>
            <person name="Riley R."/>
            <person name="Salamov A."/>
            <person name="Simmons B.A."/>
            <person name="Magnuson J.K."/>
            <person name="Henrissat B."/>
            <person name="Mortensen U.H."/>
            <person name="Larsen T.O."/>
            <person name="Devries R.P."/>
            <person name="Grigoriev I.V."/>
            <person name="Machida M."/>
            <person name="Baker S.E."/>
            <person name="Andersen M.R."/>
        </authorList>
    </citation>
    <scope>NUCLEOTIDE SEQUENCE [LARGE SCALE GENOMIC DNA]</scope>
    <source>
        <strain evidence="2">CBS 553.77</strain>
    </source>
</reference>
<gene>
    <name evidence="1" type="ORF">BDV28DRAFT_133584</name>
</gene>
<dbReference type="EMBL" id="ML739104">
    <property type="protein sequence ID" value="KAE8353233.1"/>
    <property type="molecule type" value="Genomic_DNA"/>
</dbReference>
<evidence type="ECO:0000313" key="1">
    <source>
        <dbReference type="EMBL" id="KAE8353233.1"/>
    </source>
</evidence>